<name>A0ABR4PKL0_9HELO</name>
<proteinExistence type="predicted"/>
<accession>A0ABR4PKL0</accession>
<evidence type="ECO:0000313" key="4">
    <source>
        <dbReference type="Proteomes" id="UP001629113"/>
    </source>
</evidence>
<keyword evidence="4" id="KW-1185">Reference proteome</keyword>
<reference evidence="3 4" key="1">
    <citation type="submission" date="2024-06" db="EMBL/GenBank/DDBJ databases">
        <title>Complete genome of Phlyctema vagabunda strain 19-DSS-EL-015.</title>
        <authorList>
            <person name="Fiorenzani C."/>
        </authorList>
    </citation>
    <scope>NUCLEOTIDE SEQUENCE [LARGE SCALE GENOMIC DNA]</scope>
    <source>
        <strain evidence="3 4">19-DSS-EL-015</strain>
    </source>
</reference>
<feature type="compositionally biased region" description="Low complexity" evidence="1">
    <location>
        <begin position="18"/>
        <end position="27"/>
    </location>
</feature>
<evidence type="ECO:0000313" key="3">
    <source>
        <dbReference type="EMBL" id="KAL3423471.1"/>
    </source>
</evidence>
<feature type="compositionally biased region" description="Polar residues" evidence="1">
    <location>
        <begin position="1"/>
        <end position="17"/>
    </location>
</feature>
<feature type="compositionally biased region" description="Basic and acidic residues" evidence="1">
    <location>
        <begin position="28"/>
        <end position="64"/>
    </location>
</feature>
<dbReference type="Pfam" id="PF10263">
    <property type="entry name" value="SprT-like"/>
    <property type="match status" value="1"/>
</dbReference>
<dbReference type="Proteomes" id="UP001629113">
    <property type="component" value="Unassembled WGS sequence"/>
</dbReference>
<protein>
    <recommendedName>
        <fullName evidence="2">SprT-like domain-containing protein</fullName>
    </recommendedName>
</protein>
<evidence type="ECO:0000256" key="1">
    <source>
        <dbReference type="SAM" id="MobiDB-lite"/>
    </source>
</evidence>
<dbReference type="InterPro" id="IPR006640">
    <property type="entry name" value="SprT-like_domain"/>
</dbReference>
<dbReference type="EMBL" id="JBFCZG010000004">
    <property type="protein sequence ID" value="KAL3423471.1"/>
    <property type="molecule type" value="Genomic_DNA"/>
</dbReference>
<comment type="caution">
    <text evidence="3">The sequence shown here is derived from an EMBL/GenBank/DDBJ whole genome shotgun (WGS) entry which is preliminary data.</text>
</comment>
<sequence length="426" mass="48419">MAVFQRPNTIGNGMQTASPPNSRPGSRPRLEHDRRPSDNKSSRRYERELRRAQNGEREREREQKLPCLPMGWQQFTPPSTPKTSSPSLILVDDSSQSRSLPMVHTPRGNAIIAAHHGYEPPTRYENSHDHAFICSSDSEAARSVQMCTRSLNDQSKYVRYFRTLIESPDVLDDAALDSILIGADAVFFKGALSGRVMWEWSSPEQSQYASDLVGSTALRRARAPLHSGFETLIILSRPILGREASGFDRRLLLAAFLHELVHCYLFIRCGFTAREKGGHTDGFHAIAAIIDKWVAACGVQLQLCNIKANLDDFRVDKERGRGARPHRHDGCAHSPSYKSHIPDYEYELEPDDFRVGQERGRGGMPHRHNGCAQSPSYSSHVPDYEYNSEYVPEPDNRFEHIAWRQQPPLHQQQYAQSLYLPDDFRR</sequence>
<feature type="region of interest" description="Disordered" evidence="1">
    <location>
        <begin position="1"/>
        <end position="89"/>
    </location>
</feature>
<feature type="domain" description="SprT-like" evidence="2">
    <location>
        <begin position="180"/>
        <end position="295"/>
    </location>
</feature>
<organism evidence="3 4">
    <name type="scientific">Phlyctema vagabunda</name>
    <dbReference type="NCBI Taxonomy" id="108571"/>
    <lineage>
        <taxon>Eukaryota</taxon>
        <taxon>Fungi</taxon>
        <taxon>Dikarya</taxon>
        <taxon>Ascomycota</taxon>
        <taxon>Pezizomycotina</taxon>
        <taxon>Leotiomycetes</taxon>
        <taxon>Helotiales</taxon>
        <taxon>Dermateaceae</taxon>
        <taxon>Phlyctema</taxon>
    </lineage>
</organism>
<gene>
    <name evidence="3" type="ORF">PVAG01_05218</name>
</gene>
<evidence type="ECO:0000259" key="2">
    <source>
        <dbReference type="Pfam" id="PF10263"/>
    </source>
</evidence>